<dbReference type="AlphaFoldDB" id="A0A1H4CHD5"/>
<gene>
    <name evidence="1" type="ORF">SAMN02982996_01986</name>
</gene>
<keyword evidence="2" id="KW-1185">Reference proteome</keyword>
<accession>A0A1H4CHD5</accession>
<proteinExistence type="predicted"/>
<dbReference type="EMBL" id="FNQS01000006">
    <property type="protein sequence ID" value="SEA59835.1"/>
    <property type="molecule type" value="Genomic_DNA"/>
</dbReference>
<dbReference type="Proteomes" id="UP000187280">
    <property type="component" value="Unassembled WGS sequence"/>
</dbReference>
<name>A0A1H4CHD5_9GAMM</name>
<evidence type="ECO:0000313" key="1">
    <source>
        <dbReference type="EMBL" id="SEA59835.1"/>
    </source>
</evidence>
<sequence>MKVTNSKQLSCYMKDVRITQKLSQAKVATNSGHSSGYDIQP</sequence>
<organism evidence="1 2">
    <name type="scientific">Lonsdalea quercina</name>
    <dbReference type="NCBI Taxonomy" id="71657"/>
    <lineage>
        <taxon>Bacteria</taxon>
        <taxon>Pseudomonadati</taxon>
        <taxon>Pseudomonadota</taxon>
        <taxon>Gammaproteobacteria</taxon>
        <taxon>Enterobacterales</taxon>
        <taxon>Pectobacteriaceae</taxon>
        <taxon>Lonsdalea</taxon>
    </lineage>
</organism>
<protein>
    <submittedName>
        <fullName evidence="1">HTH-type transcriptional regulator / antitoxin HipB</fullName>
    </submittedName>
</protein>
<dbReference type="STRING" id="71657.SAMN02982996_01986"/>
<evidence type="ECO:0000313" key="2">
    <source>
        <dbReference type="Proteomes" id="UP000187280"/>
    </source>
</evidence>
<reference evidence="1 2" key="1">
    <citation type="submission" date="2016-10" db="EMBL/GenBank/DDBJ databases">
        <authorList>
            <person name="de Groot N.N."/>
        </authorList>
    </citation>
    <scope>NUCLEOTIDE SEQUENCE [LARGE SCALE GENOMIC DNA]</scope>
    <source>
        <strain evidence="1 2">ATCC 29281</strain>
    </source>
</reference>